<evidence type="ECO:0000313" key="7">
    <source>
        <dbReference type="Proteomes" id="UP001432322"/>
    </source>
</evidence>
<dbReference type="InterPro" id="IPR057525">
    <property type="entry name" value="UTP20_C"/>
</dbReference>
<evidence type="ECO:0008006" key="8">
    <source>
        <dbReference type="Google" id="ProtNLM"/>
    </source>
</evidence>
<dbReference type="InterPro" id="IPR046523">
    <property type="entry name" value="UTP20_dom"/>
</dbReference>
<evidence type="ECO:0000256" key="1">
    <source>
        <dbReference type="SAM" id="Coils"/>
    </source>
</evidence>
<feature type="domain" description="U3 small nucleolar RNA-associated protein 20 C-terminal" evidence="5">
    <location>
        <begin position="2316"/>
        <end position="2597"/>
    </location>
</feature>
<dbReference type="Pfam" id="PF20416">
    <property type="entry name" value="UTP20"/>
    <property type="match status" value="1"/>
</dbReference>
<dbReference type="SUPFAM" id="SSF48371">
    <property type="entry name" value="ARM repeat"/>
    <property type="match status" value="4"/>
</dbReference>
<comment type="caution">
    <text evidence="6">The sequence shown here is derived from an EMBL/GenBank/DDBJ whole genome shotgun (WGS) entry which is preliminary data.</text>
</comment>
<feature type="domain" description="U3 small nucleolar RNA-associated protein 20" evidence="4">
    <location>
        <begin position="1724"/>
        <end position="1940"/>
    </location>
</feature>
<feature type="domain" description="U3 small nucleolar RNA-associated protein 20 N-terminal" evidence="3">
    <location>
        <begin position="863"/>
        <end position="1458"/>
    </location>
</feature>
<dbReference type="InterPro" id="IPR052575">
    <property type="entry name" value="SSU_processome_comp_20"/>
</dbReference>
<keyword evidence="1" id="KW-0175">Coiled coil</keyword>
<feature type="non-terminal residue" evidence="6">
    <location>
        <position position="1"/>
    </location>
</feature>
<dbReference type="PANTHER" id="PTHR17695:SF11">
    <property type="entry name" value="SMALL SUBUNIT PROCESSOME COMPONENT 20 HOMOLOG"/>
    <property type="match status" value="1"/>
</dbReference>
<evidence type="ECO:0000313" key="6">
    <source>
        <dbReference type="EMBL" id="GMT16673.1"/>
    </source>
</evidence>
<feature type="compositionally biased region" description="Acidic residues" evidence="2">
    <location>
        <begin position="817"/>
        <end position="842"/>
    </location>
</feature>
<dbReference type="InterPro" id="IPR016024">
    <property type="entry name" value="ARM-type_fold"/>
</dbReference>
<dbReference type="GO" id="GO:0032040">
    <property type="term" value="C:small-subunit processome"/>
    <property type="evidence" value="ECO:0007669"/>
    <property type="project" value="TreeGrafter"/>
</dbReference>
<sequence length="2616" mass="292123">ACLSSHVIKMGRKGKNTFQHISFTKRVEKVGGDAAKWGAKLAKASEATESFLIDELTKWNDKDHGQDYVDFVNDLPMAEMQTCAQLLHKREVIMNVMMDHIRRENSSSRLAFVEILMGAIRDYRESFEEYVYPALEALIQMADAEGPRGKKGSGGDSSEEVQVIEAIFLTITLINRQHSELLLKNYKKTYSLFLPLLGASRYFLRRFSSESLSVLMRKMPKLEKLAGLAVNNCDEEKLEDGISLLFFYTLRGTNKQLHSRATHKLDSILTGVFDPASPPAVADLSLRVMEKTMDSLIGFAVPKELMRAVKAELEFASSRETARERLAVWNVIAHTVGKSRKLKEDPREIAQPILDGLRAAMERDREKGNEYASLIPDLALCLWNDVDSSPPFIAFLSSLIEWVQQPIELLRGLHGMERFEMLLLPILAKLANKEAESPSGLSPSTLSLYADICEERRPLAESWVGGTRTAFFNTSDHSAVKKAVCARIGALSSSSSDSSDSCDKEEVAQLLVVWPWLHASIETPAGVSSIQSWLEVQLVQHQSDPALVLVAVSALFVIDQRLLMSMQKEAVFQFIRLHLSSDAAVRVLWLWLRSRDEWTDLTEAEELCTLLGESLLCGRSSVRKAILECLAPFNLDLPKDADGNTEHESAFSLLLSAERESHDLGGYRKRVMYLRKLSFPYHKRFVPAAMLEMTERMILRVHISQLMERFTPLWKEMHEIIASFARGQPIDDFWAVMGAALNMAGEGIRSKREVAAGSWHSQIVQFADELTIDFISFRVQIFKLLAEMPEVAEKRARVITPIIMNCYQHDWLREEEAAVEEEENEEEGEDEGEIEGEEEEGKDGESPKVLKGGRRLGKRAAIQSMSAGLELYAKFSNLKSIHGGKQFREMLDELMLSVELQRPALSCLLAYRNKAVLPYKENLERLCGEKTFRDELALFTVDDENCVIDEAHRPDVIPIFLRIVLGMLKSKQPAHVQKRSALMGAIAGCRAEELSTFLSILFAPVMPMLGSPEEDPLLEKVRAELAEHLQKISLPRTGWAIRQASKVVVRLSCTMAAADQSVLLRLLQVSAVLLELARAHFPTRAIKPLRQAIGDAFVQFFKAFPGRGLSEPERTVLCRHFLQVGLETEKVPEEVLDPTLPTTLVVAPQMVSKLISAWTGLPALWALLNHPCVEVVGGEEGKKKKKRLVTPFHLMCASLMVAMRDKEMMSLARKAFSNLLTLANEPLLMKEMEQAELPKLAAGSVNLGTRLVVQQLPYVLAFLLNTIEKKHFTDASTDLDMLARVSPFIESPSHRARFATVLIKQAIESPRDSRLPTVLKALANFSATLDKPRALLRSMAPLFSAVTLRESREALGGVLRGLGANVAVKGEELCALLTSTADLDAWDRRKVDEPDYEKRHAAYHVVDEHCRSTSQLDGDLAAILVHTHIHALRTVTDVALRAAASDALQEVIRSIGRAEIVMERVEGAVVVEMEKEKIEGEEEDEEMEEKKLSKKEKKKNKKNGEGGGDERTQLVDKHLIPLVVYGFGHKDQAIRDEMMRAFSVMVSALPMHAKIGPLGMLKSVDDEIDFYTNITHIQTHRRQRALMRLSELIEGDKLEIPVESLIRFLLPLTEQWFVVDSSSLAALSDEALRLLTAILSKAEWKKYFARFDYWMRKLNGAEQRKPIVRVMVAIVEAFHFDIADEESTVRKKVLSHLIPSLKKCIDSKEASTIHKRAGSKQYYSEDDDIQRAPVALATAKLLQKLPQAIMDEHLHSIVLKMAQLLGSHSDRVRAVARKTLTSIAVALGSKYLPFIMKELKLILTRGFKVHVMIYTVHSLLVDMEGAIGHGDIDSAVDEVVESCCEDLFGLVAEEKEVGAIRSATVEAKHSKSLDTLMQLGRFVSSSALGRLISPLEKWLDDKPTAHTHKVVGSALKEIAVGLKRNEGIDHRQLLIYVHHQMVTNLEKIREKEDEWERLEQEEEEKARNPESCLIIVKAPKRIGVIQKARKGHAPVLLEFALHLLSACLGAVSWKESGDAERLDPFLDLVGQSLALKYEKVATNGLRCLLLLFPRELPSLQSRLKSISDRLFALLSTYAGFASGKGSAALLNQMIFKSFAAMIKVSKENVVGGKRIEILLSFIHSDLLETHKQATAFTLLKAIVQREIRHPELKTIIRRVEELSVQAEIDYVRAHCRQLLLLFIGSHPDGMKVEDHINFLLAQLSYEMEDGRLSAIDTLHALFNSLVQSALDPVALTCIIRLASRIVSEPNEKGKAMAALAMRRLLANVSDARRNDGFLAAMDWLGAEKDGIKAAGACLLLQFCLMEGGGAKEETDRERMRTAVGAIADSLSSSSPSDITSRTAILLLDALSGIVGVLGREGVVGAEKGVAKAYEVMSTWMRSKVIETRKSCCVLMGNLLTLGHNELTPTGWSLFECAVWPMSGKGAMSGDIAPLVMRNVLATVERLDEEEVNRACEKLSKIARHEIVNAPNELIKRSSCFKIGAAMALKVEEGGKKMKAILDHLVPILSREISRKSAASVVDELASLAQEVMEVLKKRGGDKAVGDRMIAAMKESRELKDERRAERKRLVAIDPEAAAKETIKKQKKKREAKKRKMDVHNPNRIFKRKRAVGDDDE</sequence>
<accession>A0AAV5VEM8</accession>
<evidence type="ECO:0000259" key="4">
    <source>
        <dbReference type="Pfam" id="PF20416"/>
    </source>
</evidence>
<gene>
    <name evidence="6" type="ORF">PFISCL1PPCAC_7970</name>
</gene>
<dbReference type="GO" id="GO:0030686">
    <property type="term" value="C:90S preribosome"/>
    <property type="evidence" value="ECO:0007669"/>
    <property type="project" value="TreeGrafter"/>
</dbReference>
<dbReference type="InterPro" id="IPR011989">
    <property type="entry name" value="ARM-like"/>
</dbReference>
<dbReference type="Proteomes" id="UP001432322">
    <property type="component" value="Unassembled WGS sequence"/>
</dbReference>
<evidence type="ECO:0000256" key="2">
    <source>
        <dbReference type="SAM" id="MobiDB-lite"/>
    </source>
</evidence>
<dbReference type="InterPro" id="IPR011430">
    <property type="entry name" value="UTP20_N"/>
</dbReference>
<organism evidence="6 7">
    <name type="scientific">Pristionchus fissidentatus</name>
    <dbReference type="NCBI Taxonomy" id="1538716"/>
    <lineage>
        <taxon>Eukaryota</taxon>
        <taxon>Metazoa</taxon>
        <taxon>Ecdysozoa</taxon>
        <taxon>Nematoda</taxon>
        <taxon>Chromadorea</taxon>
        <taxon>Rhabditida</taxon>
        <taxon>Rhabditina</taxon>
        <taxon>Diplogasteromorpha</taxon>
        <taxon>Diplogasteroidea</taxon>
        <taxon>Neodiplogasteridae</taxon>
        <taxon>Pristionchus</taxon>
    </lineage>
</organism>
<reference evidence="6" key="1">
    <citation type="submission" date="2023-10" db="EMBL/GenBank/DDBJ databases">
        <title>Genome assembly of Pristionchus species.</title>
        <authorList>
            <person name="Yoshida K."/>
            <person name="Sommer R.J."/>
        </authorList>
    </citation>
    <scope>NUCLEOTIDE SEQUENCE</scope>
    <source>
        <strain evidence="6">RS5133</strain>
    </source>
</reference>
<name>A0AAV5VEM8_9BILA</name>
<feature type="region of interest" description="Disordered" evidence="2">
    <location>
        <begin position="816"/>
        <end position="851"/>
    </location>
</feature>
<keyword evidence="7" id="KW-1185">Reference proteome</keyword>
<feature type="coiled-coil region" evidence="1">
    <location>
        <begin position="1941"/>
        <end position="1968"/>
    </location>
</feature>
<proteinExistence type="predicted"/>
<feature type="region of interest" description="Disordered" evidence="2">
    <location>
        <begin position="1477"/>
        <end position="1511"/>
    </location>
</feature>
<dbReference type="PANTHER" id="PTHR17695">
    <property type="entry name" value="SMALL SUBUNIT PROCESSOME COMPONENT 20 HOMOLOG"/>
    <property type="match status" value="1"/>
</dbReference>
<dbReference type="Pfam" id="PF23099">
    <property type="entry name" value="UTP20_C"/>
    <property type="match status" value="1"/>
</dbReference>
<dbReference type="Gene3D" id="1.25.10.10">
    <property type="entry name" value="Leucine-rich Repeat Variant"/>
    <property type="match status" value="1"/>
</dbReference>
<feature type="compositionally biased region" description="Basic residues" evidence="2">
    <location>
        <begin position="1492"/>
        <end position="1501"/>
    </location>
</feature>
<dbReference type="EMBL" id="BTSY01000002">
    <property type="protein sequence ID" value="GMT16673.1"/>
    <property type="molecule type" value="Genomic_DNA"/>
</dbReference>
<feature type="compositionally biased region" description="Basic residues" evidence="2">
    <location>
        <begin position="2584"/>
        <end position="2596"/>
    </location>
</feature>
<protein>
    <recommendedName>
        <fullName evidence="8">Tag-184 protein</fullName>
    </recommendedName>
</protein>
<feature type="compositionally biased region" description="Basic and acidic residues" evidence="2">
    <location>
        <begin position="1502"/>
        <end position="1511"/>
    </location>
</feature>
<dbReference type="Pfam" id="PF07539">
    <property type="entry name" value="UTP20_N"/>
    <property type="match status" value="1"/>
</dbReference>
<evidence type="ECO:0000259" key="5">
    <source>
        <dbReference type="Pfam" id="PF23099"/>
    </source>
</evidence>
<evidence type="ECO:0000259" key="3">
    <source>
        <dbReference type="Pfam" id="PF07539"/>
    </source>
</evidence>
<feature type="region of interest" description="Disordered" evidence="2">
    <location>
        <begin position="2576"/>
        <end position="2616"/>
    </location>
</feature>